<keyword evidence="3" id="KW-1185">Reference proteome</keyword>
<keyword evidence="2" id="KW-0540">Nuclease</keyword>
<dbReference type="OrthoDB" id="350649at2157"/>
<dbReference type="STRING" id="1095778.SAMN04489842_3081"/>
<name>A0A1H1HVB1_NATTX</name>
<dbReference type="Proteomes" id="UP000198848">
    <property type="component" value="Unassembled WGS sequence"/>
</dbReference>
<evidence type="ECO:0000259" key="1">
    <source>
        <dbReference type="Pfam" id="PF11645"/>
    </source>
</evidence>
<keyword evidence="2" id="KW-0255">Endonuclease</keyword>
<sequence>MSESCPKSQGEKTEARLLSEFVCHDLAVLTPFGENHRYDCVIEKNDKYLRIQCKTGRYKDGKVIFSTKSTRPRRTGNSYDDYTDSIDYFAVYCWELESAYLIPIDDAASSEMVLRVEPPSNNQSKGINWADEYKLSDVLNTTLGT</sequence>
<evidence type="ECO:0000313" key="3">
    <source>
        <dbReference type="Proteomes" id="UP000198848"/>
    </source>
</evidence>
<dbReference type="InterPro" id="IPR021671">
    <property type="entry name" value="PD(D/E)XK_Endonuc"/>
</dbReference>
<evidence type="ECO:0000313" key="2">
    <source>
        <dbReference type="EMBL" id="SDR29397.1"/>
    </source>
</evidence>
<dbReference type="Gene3D" id="3.40.1350.10">
    <property type="match status" value="1"/>
</dbReference>
<dbReference type="Pfam" id="PF11645">
    <property type="entry name" value="PDDEXK_5"/>
    <property type="match status" value="1"/>
</dbReference>
<reference evidence="3" key="1">
    <citation type="submission" date="2016-10" db="EMBL/GenBank/DDBJ databases">
        <authorList>
            <person name="Varghese N."/>
            <person name="Submissions S."/>
        </authorList>
    </citation>
    <scope>NUCLEOTIDE SEQUENCE [LARGE SCALE GENOMIC DNA]</scope>
    <source>
        <strain evidence="3">DSM 24767</strain>
    </source>
</reference>
<dbReference type="RefSeq" id="WP_170831048.1">
    <property type="nucleotide sequence ID" value="NZ_FNLC01000003.1"/>
</dbReference>
<accession>A0A1H1HVB1</accession>
<organism evidence="2 3">
    <name type="scientific">Natronobacterium texcoconense</name>
    <dbReference type="NCBI Taxonomy" id="1095778"/>
    <lineage>
        <taxon>Archaea</taxon>
        <taxon>Methanobacteriati</taxon>
        <taxon>Methanobacteriota</taxon>
        <taxon>Stenosarchaea group</taxon>
        <taxon>Halobacteria</taxon>
        <taxon>Halobacteriales</taxon>
        <taxon>Natrialbaceae</taxon>
        <taxon>Natronobacterium</taxon>
    </lineage>
</organism>
<dbReference type="EMBL" id="FNLC01000003">
    <property type="protein sequence ID" value="SDR29397.1"/>
    <property type="molecule type" value="Genomic_DNA"/>
</dbReference>
<feature type="domain" description="PD(D/E)XK endonuclease" evidence="1">
    <location>
        <begin position="7"/>
        <end position="135"/>
    </location>
</feature>
<dbReference type="GO" id="GO:0004519">
    <property type="term" value="F:endonuclease activity"/>
    <property type="evidence" value="ECO:0007669"/>
    <property type="project" value="UniProtKB-KW"/>
</dbReference>
<dbReference type="InterPro" id="IPR011856">
    <property type="entry name" value="tRNA_endonuc-like_dom_sf"/>
</dbReference>
<dbReference type="AlphaFoldDB" id="A0A1H1HVB1"/>
<protein>
    <submittedName>
        <fullName evidence="2">PD-(D/E)XK endonuclease</fullName>
    </submittedName>
</protein>
<gene>
    <name evidence="2" type="ORF">SAMN04489842_3081</name>
</gene>
<proteinExistence type="predicted"/>
<dbReference type="GO" id="GO:0003676">
    <property type="term" value="F:nucleic acid binding"/>
    <property type="evidence" value="ECO:0007669"/>
    <property type="project" value="InterPro"/>
</dbReference>
<keyword evidence="2" id="KW-0378">Hydrolase</keyword>